<dbReference type="Proteomes" id="UP001280156">
    <property type="component" value="Unassembled WGS sequence"/>
</dbReference>
<proteinExistence type="predicted"/>
<organism evidence="1 2">
    <name type="scientific">Mesorhizobium humile</name>
    <dbReference type="NCBI Taxonomy" id="3072313"/>
    <lineage>
        <taxon>Bacteria</taxon>
        <taxon>Pseudomonadati</taxon>
        <taxon>Pseudomonadota</taxon>
        <taxon>Alphaproteobacteria</taxon>
        <taxon>Hyphomicrobiales</taxon>
        <taxon>Phyllobacteriaceae</taxon>
        <taxon>Mesorhizobium</taxon>
    </lineage>
</organism>
<name>A0ABU4YJE3_9HYPH</name>
<evidence type="ECO:0000313" key="2">
    <source>
        <dbReference type="Proteomes" id="UP001280156"/>
    </source>
</evidence>
<reference evidence="1 2" key="1">
    <citation type="submission" date="2023-08" db="EMBL/GenBank/DDBJ databases">
        <title>Implementing the SeqCode for naming new Mesorhizobium species isolated from Vachellia karroo root nodules.</title>
        <authorList>
            <person name="Van Lill M."/>
        </authorList>
    </citation>
    <scope>NUCLEOTIDE SEQUENCE [LARGE SCALE GENOMIC DNA]</scope>
    <source>
        <strain evidence="1 2">VK2B</strain>
    </source>
</reference>
<keyword evidence="2" id="KW-1185">Reference proteome</keyword>
<evidence type="ECO:0000313" key="1">
    <source>
        <dbReference type="EMBL" id="MDX8487079.1"/>
    </source>
</evidence>
<protein>
    <submittedName>
        <fullName evidence="1">Uncharacterized protein</fullName>
    </submittedName>
</protein>
<dbReference type="RefSeq" id="WP_320293009.1">
    <property type="nucleotide sequence ID" value="NZ_JAVIIU010000001.1"/>
</dbReference>
<sequence length="458" mass="49456">MGIALNFRKDESLDALARAGNVAQFISFFPTSGGDFSQSYSRVFGYAPNHHFTDAQEALAALLDASVDGSINLRSYAPDSPRSKEFIYGISDVQEALAGLKRLISSGLFVIANETIDINDGGVSGVIQGGIMEFAPDDTPRCVEKPGVASLPVPWALDLLTKVYGFRPELKMQSQGRLEFSIHPRPRGWKNSHTLCWELEPENTAAATASMNWPNRFSRHIGDKAFGLLMAELVGANVPATTVFGRRVAPFTFGKPTGSHEVWTRTCPHEPEPGRYTTLKGWTDPFKLMSVEDSNHSAIASIICQAAVPAAYSGAAIVTIDGTLLVEGRSGEGDGLMLGIDHPEELPSEVAKQIDAVYGTLSRSLGAVRFEWVYDGQTVWVVQLHRGATQTSQTVLVPGEAAHWLTFEAAEGLEALRTFLNDMPTDAGVKIEGEIGLTSHLADLVRKAKRPAMLAASA</sequence>
<comment type="caution">
    <text evidence="1">The sequence shown here is derived from an EMBL/GenBank/DDBJ whole genome shotgun (WGS) entry which is preliminary data.</text>
</comment>
<gene>
    <name evidence="1" type="ORF">RFM52_17880</name>
</gene>
<accession>A0ABU4YJE3</accession>
<dbReference type="EMBL" id="JAVIIV010000011">
    <property type="protein sequence ID" value="MDX8487079.1"/>
    <property type="molecule type" value="Genomic_DNA"/>
</dbReference>